<dbReference type="GO" id="GO:0030288">
    <property type="term" value="C:outer membrane-bounded periplasmic space"/>
    <property type="evidence" value="ECO:0007669"/>
    <property type="project" value="TreeGrafter"/>
</dbReference>
<keyword evidence="9" id="KW-1185">Reference proteome</keyword>
<evidence type="ECO:0000313" key="8">
    <source>
        <dbReference type="EMBL" id="RQW64852.1"/>
    </source>
</evidence>
<keyword evidence="4" id="KW-0408">Iron</keyword>
<dbReference type="PROSITE" id="PS50983">
    <property type="entry name" value="FE_B12_PBP"/>
    <property type="match status" value="1"/>
</dbReference>
<reference evidence="8 9" key="1">
    <citation type="submission" date="2018-11" db="EMBL/GenBank/DDBJ databases">
        <title>Vibrio LJC006 sp. nov., isolated from seawater during the bloom of the enteromorpha.</title>
        <authorList>
            <person name="Liang J."/>
        </authorList>
    </citation>
    <scope>NUCLEOTIDE SEQUENCE [LARGE SCALE GENOMIC DNA]</scope>
    <source>
        <strain evidence="8 9">LJC006</strain>
    </source>
</reference>
<evidence type="ECO:0000313" key="9">
    <source>
        <dbReference type="Proteomes" id="UP000281112"/>
    </source>
</evidence>
<name>A0A3N9U579_9VIBR</name>
<keyword evidence="4" id="KW-0410">Iron transport</keyword>
<evidence type="ECO:0000256" key="5">
    <source>
        <dbReference type="ARBA" id="ARBA00022729"/>
    </source>
</evidence>
<feature type="chain" id="PRO_5018047886" evidence="6">
    <location>
        <begin position="22"/>
        <end position="302"/>
    </location>
</feature>
<evidence type="ECO:0000256" key="6">
    <source>
        <dbReference type="SAM" id="SignalP"/>
    </source>
</evidence>
<accession>A0A3N9U579</accession>
<dbReference type="AlphaFoldDB" id="A0A3N9U579"/>
<comment type="similarity">
    <text evidence="2">Belongs to the bacterial solute-binding protein 8 family.</text>
</comment>
<dbReference type="PANTHER" id="PTHR30532">
    <property type="entry name" value="IRON III DICITRATE-BINDING PERIPLASMIC PROTEIN"/>
    <property type="match status" value="1"/>
</dbReference>
<dbReference type="Gene3D" id="3.40.50.1980">
    <property type="entry name" value="Nitrogenase molybdenum iron protein domain"/>
    <property type="match status" value="2"/>
</dbReference>
<feature type="domain" description="Fe/B12 periplasmic-binding" evidence="7">
    <location>
        <begin position="39"/>
        <end position="299"/>
    </location>
</feature>
<evidence type="ECO:0000256" key="2">
    <source>
        <dbReference type="ARBA" id="ARBA00008814"/>
    </source>
</evidence>
<dbReference type="Proteomes" id="UP000281112">
    <property type="component" value="Unassembled WGS sequence"/>
</dbReference>
<keyword evidence="5 6" id="KW-0732">Signal</keyword>
<dbReference type="RefSeq" id="WP_124935502.1">
    <property type="nucleotide sequence ID" value="NZ_RJVQ01000001.1"/>
</dbReference>
<gene>
    <name evidence="8" type="ORF">EES38_02085</name>
</gene>
<evidence type="ECO:0000256" key="4">
    <source>
        <dbReference type="ARBA" id="ARBA00022496"/>
    </source>
</evidence>
<dbReference type="InterPro" id="IPR051313">
    <property type="entry name" value="Bact_iron-sidero_bind"/>
</dbReference>
<keyword evidence="4" id="KW-0406">Ion transport</keyword>
<comment type="subcellular location">
    <subcellularLocation>
        <location evidence="1">Cell envelope</location>
    </subcellularLocation>
</comment>
<dbReference type="SUPFAM" id="SSF53807">
    <property type="entry name" value="Helical backbone' metal receptor"/>
    <property type="match status" value="1"/>
</dbReference>
<organism evidence="8 9">
    <name type="scientific">Vibrio viridaestus</name>
    <dbReference type="NCBI Taxonomy" id="2487322"/>
    <lineage>
        <taxon>Bacteria</taxon>
        <taxon>Pseudomonadati</taxon>
        <taxon>Pseudomonadota</taxon>
        <taxon>Gammaproteobacteria</taxon>
        <taxon>Vibrionales</taxon>
        <taxon>Vibrionaceae</taxon>
        <taxon>Vibrio</taxon>
    </lineage>
</organism>
<dbReference type="InterPro" id="IPR002491">
    <property type="entry name" value="ABC_transptr_periplasmic_BD"/>
</dbReference>
<sequence>MSWLNKSVFLSLLLCSLSSKAFTVTDSLGEHEFEKAAVRVITLNWGATEEVIELGLVPIGIADMKGYREWVSQPSLPDSVDVGSRGEPNLEVLSALKPDLIVIGSGQKDLLERLQGIAPVLFFDNFRSDHKNSKAIDASFLQLAKALGVERNGQQRLARRDEVIKQYSQQLHEMYGANLPNTTLIRFVSESHARMYGKNSTVEFALQQLGIREALVTKNSVWGQTQRPLTDLAKIENGIVLYILPFAYEEKLKSLPLWQHLPVVRKGNVGTVGPVWTYGGALSIEYLAREITQSLLNLNRSK</sequence>
<feature type="signal peptide" evidence="6">
    <location>
        <begin position="1"/>
        <end position="21"/>
    </location>
</feature>
<dbReference type="OrthoDB" id="6160519at2"/>
<evidence type="ECO:0000259" key="7">
    <source>
        <dbReference type="PROSITE" id="PS50983"/>
    </source>
</evidence>
<dbReference type="Pfam" id="PF01497">
    <property type="entry name" value="Peripla_BP_2"/>
    <property type="match status" value="1"/>
</dbReference>
<dbReference type="PANTHER" id="PTHR30532:SF1">
    <property type="entry name" value="IRON(3+)-HYDROXAMATE-BINDING PROTEIN FHUD"/>
    <property type="match status" value="1"/>
</dbReference>
<dbReference type="EMBL" id="RJVQ01000001">
    <property type="protein sequence ID" value="RQW64852.1"/>
    <property type="molecule type" value="Genomic_DNA"/>
</dbReference>
<evidence type="ECO:0000256" key="1">
    <source>
        <dbReference type="ARBA" id="ARBA00004196"/>
    </source>
</evidence>
<protein>
    <submittedName>
        <fullName evidence="8">Iron-siderophore ABC transporter substrate-binding protein</fullName>
    </submittedName>
</protein>
<comment type="caution">
    <text evidence="8">The sequence shown here is derived from an EMBL/GenBank/DDBJ whole genome shotgun (WGS) entry which is preliminary data.</text>
</comment>
<proteinExistence type="inferred from homology"/>
<dbReference type="CDD" id="cd01146">
    <property type="entry name" value="FhuD"/>
    <property type="match status" value="1"/>
</dbReference>
<dbReference type="GO" id="GO:1901678">
    <property type="term" value="P:iron coordination entity transport"/>
    <property type="evidence" value="ECO:0007669"/>
    <property type="project" value="UniProtKB-ARBA"/>
</dbReference>
<evidence type="ECO:0000256" key="3">
    <source>
        <dbReference type="ARBA" id="ARBA00022448"/>
    </source>
</evidence>
<keyword evidence="3" id="KW-0813">Transport</keyword>
<dbReference type="PRINTS" id="PR01715">
    <property type="entry name" value="FERRIBNDNGPP"/>
</dbReference>